<evidence type="ECO:0000259" key="6">
    <source>
        <dbReference type="Pfam" id="PF08546"/>
    </source>
</evidence>
<dbReference type="NCBIfam" id="TIGR00745">
    <property type="entry name" value="apbA_panE"/>
    <property type="match status" value="1"/>
</dbReference>
<evidence type="ECO:0000313" key="7">
    <source>
        <dbReference type="EMBL" id="XDP44471.1"/>
    </source>
</evidence>
<accession>A0AB39L0H6</accession>
<organism evidence="7">
    <name type="scientific">Sinomonas puerhi</name>
    <dbReference type="NCBI Taxonomy" id="3238584"/>
    <lineage>
        <taxon>Bacteria</taxon>
        <taxon>Bacillati</taxon>
        <taxon>Actinomycetota</taxon>
        <taxon>Actinomycetes</taxon>
        <taxon>Micrococcales</taxon>
        <taxon>Micrococcaceae</taxon>
        <taxon>Sinomonas</taxon>
    </lineage>
</organism>
<dbReference type="Gene3D" id="1.10.1040.10">
    <property type="entry name" value="N-(1-d-carboxylethyl)-l-norvaline Dehydrogenase, domain 2"/>
    <property type="match status" value="1"/>
</dbReference>
<dbReference type="PANTHER" id="PTHR21708:SF26">
    <property type="entry name" value="2-DEHYDROPANTOATE 2-REDUCTASE"/>
    <property type="match status" value="1"/>
</dbReference>
<dbReference type="InterPro" id="IPR008927">
    <property type="entry name" value="6-PGluconate_DH-like_C_sf"/>
</dbReference>
<dbReference type="InterPro" id="IPR013332">
    <property type="entry name" value="KPR_N"/>
</dbReference>
<name>A0AB39L0H6_9MICC</name>
<keyword evidence="2 4" id="KW-0521">NADP</keyword>
<dbReference type="KEGG" id="spue:AB5L97_14485"/>
<dbReference type="RefSeq" id="WP_369045167.1">
    <property type="nucleotide sequence ID" value="NZ_CP163302.1"/>
</dbReference>
<keyword evidence="3 4" id="KW-0560">Oxidoreductase</keyword>
<dbReference type="GO" id="GO:0008677">
    <property type="term" value="F:2-dehydropantoate 2-reductase activity"/>
    <property type="evidence" value="ECO:0007669"/>
    <property type="project" value="UniProtKB-EC"/>
</dbReference>
<evidence type="ECO:0000256" key="3">
    <source>
        <dbReference type="ARBA" id="ARBA00023002"/>
    </source>
</evidence>
<feature type="domain" description="Ketopantoate reductase C-terminal" evidence="6">
    <location>
        <begin position="172"/>
        <end position="314"/>
    </location>
</feature>
<dbReference type="GO" id="GO:0015940">
    <property type="term" value="P:pantothenate biosynthetic process"/>
    <property type="evidence" value="ECO:0007669"/>
    <property type="project" value="UniProtKB-KW"/>
</dbReference>
<evidence type="ECO:0000259" key="5">
    <source>
        <dbReference type="Pfam" id="PF02558"/>
    </source>
</evidence>
<dbReference type="EC" id="1.1.1.169" evidence="4"/>
<dbReference type="SUPFAM" id="SSF51735">
    <property type="entry name" value="NAD(P)-binding Rossmann-fold domains"/>
    <property type="match status" value="1"/>
</dbReference>
<dbReference type="Pfam" id="PF08546">
    <property type="entry name" value="ApbA_C"/>
    <property type="match status" value="1"/>
</dbReference>
<dbReference type="Gene3D" id="3.40.50.720">
    <property type="entry name" value="NAD(P)-binding Rossmann-like Domain"/>
    <property type="match status" value="1"/>
</dbReference>
<comment type="similarity">
    <text evidence="1 4">Belongs to the ketopantoate reductase family.</text>
</comment>
<sequence>MKLGVIGAGAIGGTIAALMDRAGHTVEATARGDRLAAIKSGGIHLSGAWGEHVAQIAAGERLTTAPDLALISVKAQDEADAIRANAAALEGVPLVVVQNGLDGLAQAQRLHGGSPTIGAIAFFAADCPAPGHVRALVPGPLYLGAGDGEPTADAVNAAGVLSSGISAKAVGNFVGCQWTKLVVNQINAMPAITGMSVQSTIADSRLCGAVLASMREAIHIGRRQGVGFGSLEGMNPLTLGLLGSAPPAVGRLLLRIMARRLGSEPVLGSTLQSVHRGLPTEIDYLNGAVAERARALGIEAPVNAAITRLVHEVEGSRRFFAPAEVVQRLG</sequence>
<evidence type="ECO:0000256" key="4">
    <source>
        <dbReference type="RuleBase" id="RU362068"/>
    </source>
</evidence>
<dbReference type="Pfam" id="PF02558">
    <property type="entry name" value="ApbA"/>
    <property type="match status" value="1"/>
</dbReference>
<feature type="domain" description="Ketopantoate reductase N-terminal" evidence="5">
    <location>
        <begin position="4"/>
        <end position="147"/>
    </location>
</feature>
<keyword evidence="4" id="KW-0566">Pantothenate biosynthesis</keyword>
<dbReference type="InterPro" id="IPR051402">
    <property type="entry name" value="KPR-Related"/>
</dbReference>
<evidence type="ECO:0000256" key="2">
    <source>
        <dbReference type="ARBA" id="ARBA00022857"/>
    </source>
</evidence>
<gene>
    <name evidence="7" type="ORF">AB5L97_14485</name>
</gene>
<comment type="catalytic activity">
    <reaction evidence="4">
        <text>(R)-pantoate + NADP(+) = 2-dehydropantoate + NADPH + H(+)</text>
        <dbReference type="Rhea" id="RHEA:16233"/>
        <dbReference type="ChEBI" id="CHEBI:11561"/>
        <dbReference type="ChEBI" id="CHEBI:15378"/>
        <dbReference type="ChEBI" id="CHEBI:15980"/>
        <dbReference type="ChEBI" id="CHEBI:57783"/>
        <dbReference type="ChEBI" id="CHEBI:58349"/>
        <dbReference type="EC" id="1.1.1.169"/>
    </reaction>
</comment>
<comment type="function">
    <text evidence="4">Catalyzes the NADPH-dependent reduction of ketopantoate into pantoic acid.</text>
</comment>
<dbReference type="SUPFAM" id="SSF48179">
    <property type="entry name" value="6-phosphogluconate dehydrogenase C-terminal domain-like"/>
    <property type="match status" value="1"/>
</dbReference>
<evidence type="ECO:0000256" key="1">
    <source>
        <dbReference type="ARBA" id="ARBA00007870"/>
    </source>
</evidence>
<proteinExistence type="inferred from homology"/>
<dbReference type="PANTHER" id="PTHR21708">
    <property type="entry name" value="PROBABLE 2-DEHYDROPANTOATE 2-REDUCTASE"/>
    <property type="match status" value="1"/>
</dbReference>
<dbReference type="InterPro" id="IPR013752">
    <property type="entry name" value="KPA_reductase"/>
</dbReference>
<dbReference type="InterPro" id="IPR013328">
    <property type="entry name" value="6PGD_dom2"/>
</dbReference>
<reference evidence="7" key="1">
    <citation type="submission" date="2024-07" db="EMBL/GenBank/DDBJ databases">
        <authorList>
            <person name="fu j."/>
        </authorList>
    </citation>
    <scope>NUCLEOTIDE SEQUENCE</scope>
    <source>
        <strain evidence="7">P10A9</strain>
    </source>
</reference>
<dbReference type="GO" id="GO:0005737">
    <property type="term" value="C:cytoplasm"/>
    <property type="evidence" value="ECO:0007669"/>
    <property type="project" value="TreeGrafter"/>
</dbReference>
<dbReference type="InterPro" id="IPR036291">
    <property type="entry name" value="NAD(P)-bd_dom_sf"/>
</dbReference>
<protein>
    <recommendedName>
        <fullName evidence="4">2-dehydropantoate 2-reductase</fullName>
        <ecNumber evidence="4">1.1.1.169</ecNumber>
    </recommendedName>
    <alternativeName>
        <fullName evidence="4">Ketopantoate reductase</fullName>
    </alternativeName>
</protein>
<dbReference type="EMBL" id="CP163302">
    <property type="protein sequence ID" value="XDP44471.1"/>
    <property type="molecule type" value="Genomic_DNA"/>
</dbReference>
<dbReference type="InterPro" id="IPR003710">
    <property type="entry name" value="ApbA"/>
</dbReference>
<comment type="pathway">
    <text evidence="4">Cofactor biosynthesis; (R)-pantothenate biosynthesis; (R)-pantoate from 3-methyl-2-oxobutanoate: step 2/2.</text>
</comment>
<dbReference type="AlphaFoldDB" id="A0AB39L0H6"/>